<gene>
    <name evidence="3" type="ORF">BREV_BREV_00493</name>
</gene>
<feature type="compositionally biased region" description="Low complexity" evidence="1">
    <location>
        <begin position="144"/>
        <end position="155"/>
    </location>
</feature>
<dbReference type="RefSeq" id="WP_154725456.1">
    <property type="nucleotide sequence ID" value="NZ_UXHF01000006.1"/>
</dbReference>
<evidence type="ECO:0000256" key="1">
    <source>
        <dbReference type="SAM" id="MobiDB-lite"/>
    </source>
</evidence>
<proteinExistence type="predicted"/>
<comment type="caution">
    <text evidence="3">The sequence shown here is derived from an EMBL/GenBank/DDBJ whole genome shotgun (WGS) entry which is preliminary data.</text>
</comment>
<name>A0A7Z9C7Y2_9CAUL</name>
<dbReference type="EMBL" id="UXHF01000006">
    <property type="protein sequence ID" value="VDC51424.1"/>
    <property type="molecule type" value="Genomic_DNA"/>
</dbReference>
<protein>
    <recommendedName>
        <fullName evidence="2">GapR-like DNA-binding domain-containing protein</fullName>
    </recommendedName>
</protein>
<accession>A0A7Z9C7Y2</accession>
<dbReference type="GO" id="GO:0003677">
    <property type="term" value="F:DNA binding"/>
    <property type="evidence" value="ECO:0007669"/>
    <property type="project" value="InterPro"/>
</dbReference>
<evidence type="ECO:0000313" key="3">
    <source>
        <dbReference type="EMBL" id="VDC51424.1"/>
    </source>
</evidence>
<feature type="region of interest" description="Disordered" evidence="1">
    <location>
        <begin position="134"/>
        <end position="205"/>
    </location>
</feature>
<dbReference type="AlphaFoldDB" id="A0A7Z9C7Y2"/>
<sequence>MTGRNTAAGKELMSIVERVESVIAAKQTMTDDIAAILAEAKHRGYVPKAIRHVIKVRAMKPHDRQESEAIIATYLHALGDEAESPLFRHVNQMAVDVTSREEVAEALKSLVPSNGSIIVEAGGKGVKLTRDKDGHVETHDLSTPWPAATGGQAPAPGRPSRPTAKPAEAPDVDGDGAEALGREAFRANEPVIRNPFPFGDDRRPRWDLGWRLESGSDGMGPGTGQA</sequence>
<dbReference type="Proteomes" id="UP000289220">
    <property type="component" value="Unassembled WGS sequence"/>
</dbReference>
<dbReference type="Pfam" id="PF10073">
    <property type="entry name" value="GapR_DNA-bd"/>
    <property type="match status" value="1"/>
</dbReference>
<organism evidence="3 4">
    <name type="scientific">Brevundimonas mediterranea</name>
    <dbReference type="NCBI Taxonomy" id="74329"/>
    <lineage>
        <taxon>Bacteria</taxon>
        <taxon>Pseudomonadati</taxon>
        <taxon>Pseudomonadota</taxon>
        <taxon>Alphaproteobacteria</taxon>
        <taxon>Caulobacterales</taxon>
        <taxon>Caulobacteraceae</taxon>
        <taxon>Brevundimonas</taxon>
    </lineage>
</organism>
<feature type="domain" description="GapR-like DNA-binding" evidence="2">
    <location>
        <begin position="9"/>
        <end position="79"/>
    </location>
</feature>
<evidence type="ECO:0000259" key="2">
    <source>
        <dbReference type="Pfam" id="PF10073"/>
    </source>
</evidence>
<keyword evidence="4" id="KW-1185">Reference proteome</keyword>
<dbReference type="InterPro" id="IPR046367">
    <property type="entry name" value="GapR-like_DNA-bd"/>
</dbReference>
<reference evidence="3 4" key="1">
    <citation type="submission" date="2018-11" db="EMBL/GenBank/DDBJ databases">
        <authorList>
            <person name="Peiro R."/>
            <person name="Begona"/>
            <person name="Cbmso G."/>
            <person name="Lopez M."/>
            <person name="Gonzalez S."/>
            <person name="Sacristan E."/>
            <person name="Castillo E."/>
        </authorList>
    </citation>
    <scope>NUCLEOTIDE SEQUENCE [LARGE SCALE GENOMIC DNA]</scope>
    <source>
        <strain evidence="3">Brev_genome</strain>
    </source>
</reference>
<evidence type="ECO:0000313" key="4">
    <source>
        <dbReference type="Proteomes" id="UP000289220"/>
    </source>
</evidence>